<evidence type="ECO:0000256" key="4">
    <source>
        <dbReference type="ARBA" id="ARBA00022475"/>
    </source>
</evidence>
<dbReference type="RefSeq" id="WP_377467931.1">
    <property type="nucleotide sequence ID" value="NZ_JBHUOP010000008.1"/>
</dbReference>
<protein>
    <recommendedName>
        <fullName evidence="10">Flagellar protein FliL</fullName>
    </recommendedName>
</protein>
<comment type="similarity">
    <text evidence="3 10">Belongs to the FliL family.</text>
</comment>
<evidence type="ECO:0000256" key="1">
    <source>
        <dbReference type="ARBA" id="ARBA00002254"/>
    </source>
</evidence>
<comment type="subcellular location">
    <subcellularLocation>
        <location evidence="2">Cell membrane</location>
        <topology evidence="2">Single-pass membrane protein</topology>
    </subcellularLocation>
</comment>
<evidence type="ECO:0000313" key="13">
    <source>
        <dbReference type="Proteomes" id="UP001597391"/>
    </source>
</evidence>
<evidence type="ECO:0000256" key="8">
    <source>
        <dbReference type="ARBA" id="ARBA00022989"/>
    </source>
</evidence>
<dbReference type="Proteomes" id="UP001597391">
    <property type="component" value="Unassembled WGS sequence"/>
</dbReference>
<comment type="caution">
    <text evidence="12">The sequence shown here is derived from an EMBL/GenBank/DDBJ whole genome shotgun (WGS) entry which is preliminary data.</text>
</comment>
<evidence type="ECO:0000256" key="7">
    <source>
        <dbReference type="ARBA" id="ARBA00022779"/>
    </source>
</evidence>
<comment type="function">
    <text evidence="1 10">Controls the rotational direction of flagella during chemotaxis.</text>
</comment>
<evidence type="ECO:0000313" key="12">
    <source>
        <dbReference type="EMBL" id="MFD2841673.1"/>
    </source>
</evidence>
<dbReference type="InterPro" id="IPR005503">
    <property type="entry name" value="FliL"/>
</dbReference>
<evidence type="ECO:0000256" key="11">
    <source>
        <dbReference type="SAM" id="MobiDB-lite"/>
    </source>
</evidence>
<feature type="region of interest" description="Disordered" evidence="11">
    <location>
        <begin position="1"/>
        <end position="39"/>
    </location>
</feature>
<gene>
    <name evidence="12" type="primary">fliL</name>
    <name evidence="12" type="ORF">ACFSYH_13990</name>
</gene>
<dbReference type="Pfam" id="PF03748">
    <property type="entry name" value="FliL"/>
    <property type="match status" value="1"/>
</dbReference>
<evidence type="ECO:0000256" key="6">
    <source>
        <dbReference type="ARBA" id="ARBA00022692"/>
    </source>
</evidence>
<reference evidence="13" key="1">
    <citation type="journal article" date="2019" name="Int. J. Syst. Evol. Microbiol.">
        <title>The Global Catalogue of Microorganisms (GCM) 10K type strain sequencing project: providing services to taxonomists for standard genome sequencing and annotation.</title>
        <authorList>
            <consortium name="The Broad Institute Genomics Platform"/>
            <consortium name="The Broad Institute Genome Sequencing Center for Infectious Disease"/>
            <person name="Wu L."/>
            <person name="Ma J."/>
        </authorList>
    </citation>
    <scope>NUCLEOTIDE SEQUENCE [LARGE SCALE GENOMIC DNA]</scope>
    <source>
        <strain evidence="13">KCTC 33576</strain>
    </source>
</reference>
<keyword evidence="4 10" id="KW-1003">Cell membrane</keyword>
<evidence type="ECO:0000256" key="9">
    <source>
        <dbReference type="ARBA" id="ARBA00023136"/>
    </source>
</evidence>
<keyword evidence="12" id="KW-0966">Cell projection</keyword>
<keyword evidence="6 10" id="KW-0812">Transmembrane</keyword>
<keyword evidence="12" id="KW-0969">Cilium</keyword>
<accession>A0ABW5XIW0</accession>
<keyword evidence="13" id="KW-1185">Reference proteome</keyword>
<dbReference type="EMBL" id="JBHUOP010000008">
    <property type="protein sequence ID" value="MFD2841673.1"/>
    <property type="molecule type" value="Genomic_DNA"/>
</dbReference>
<proteinExistence type="inferred from homology"/>
<organism evidence="12 13">
    <name type="scientific">Populibacterium corticicola</name>
    <dbReference type="NCBI Taxonomy" id="1812826"/>
    <lineage>
        <taxon>Bacteria</taxon>
        <taxon>Bacillati</taxon>
        <taxon>Actinomycetota</taxon>
        <taxon>Actinomycetes</taxon>
        <taxon>Micrococcales</taxon>
        <taxon>Jonesiaceae</taxon>
        <taxon>Populibacterium</taxon>
    </lineage>
</organism>
<evidence type="ECO:0000256" key="10">
    <source>
        <dbReference type="RuleBase" id="RU364125"/>
    </source>
</evidence>
<keyword evidence="7 10" id="KW-0283">Flagellar rotation</keyword>
<evidence type="ECO:0000256" key="3">
    <source>
        <dbReference type="ARBA" id="ARBA00008281"/>
    </source>
</evidence>
<evidence type="ECO:0000256" key="2">
    <source>
        <dbReference type="ARBA" id="ARBA00004162"/>
    </source>
</evidence>
<feature type="transmembrane region" description="Helical" evidence="10">
    <location>
        <begin position="44"/>
        <end position="66"/>
    </location>
</feature>
<keyword evidence="5 10" id="KW-0145">Chemotaxis</keyword>
<keyword evidence="12" id="KW-0282">Flagellum</keyword>
<sequence>MPIEQRVVSTPRPTVPQPSKITPRDRSKAPEPPPEPEKKKGKGLVIALIVVATIVVAGAVVFWFFIRPGLNAEAGEQVEPEPVAGAVQTVESMNINLADGHYLRLGFAVQLTTEAEEVEPAMILDRTIAQYSGRKMSEVLDPAAREELKNQLKDKLNELYGGEVLDVWLTDYVAQ</sequence>
<name>A0ABW5XIW0_9MICO</name>
<evidence type="ECO:0000256" key="5">
    <source>
        <dbReference type="ARBA" id="ARBA00022500"/>
    </source>
</evidence>
<keyword evidence="9 10" id="KW-0472">Membrane</keyword>
<feature type="compositionally biased region" description="Polar residues" evidence="11">
    <location>
        <begin position="7"/>
        <end position="20"/>
    </location>
</feature>
<keyword evidence="8 10" id="KW-1133">Transmembrane helix</keyword>